<protein>
    <submittedName>
        <fullName evidence="2">Uncharacterized protein</fullName>
    </submittedName>
</protein>
<dbReference type="InterPro" id="IPR036388">
    <property type="entry name" value="WH-like_DNA-bd_sf"/>
</dbReference>
<dbReference type="STRING" id="1198114.AciX9_0292"/>
<evidence type="ECO:0000313" key="3">
    <source>
        <dbReference type="Proteomes" id="UP000000343"/>
    </source>
</evidence>
<gene>
    <name evidence="2" type="ordered locus">AciX9_0292</name>
</gene>
<dbReference type="RefSeq" id="WP_013578692.1">
    <property type="nucleotide sequence ID" value="NC_015064.1"/>
</dbReference>
<organism evidence="3">
    <name type="scientific">Granulicella tundricola (strain ATCC BAA-1859 / DSM 23138 / MP5ACTX9)</name>
    <dbReference type="NCBI Taxonomy" id="1198114"/>
    <lineage>
        <taxon>Bacteria</taxon>
        <taxon>Pseudomonadati</taxon>
        <taxon>Acidobacteriota</taxon>
        <taxon>Terriglobia</taxon>
        <taxon>Terriglobales</taxon>
        <taxon>Acidobacteriaceae</taxon>
        <taxon>Granulicella</taxon>
    </lineage>
</organism>
<keyword evidence="3" id="KW-1185">Reference proteome</keyword>
<dbReference type="InterPro" id="IPR036390">
    <property type="entry name" value="WH_DNA-bd_sf"/>
</dbReference>
<dbReference type="PANTHER" id="PTHR38768">
    <property type="entry name" value="UPF0502 PROTEIN YCEH"/>
    <property type="match status" value="1"/>
</dbReference>
<name>E8WW58_GRATM</name>
<dbReference type="PaxDb" id="1198114-AciX9_0292"/>
<proteinExistence type="inferred from homology"/>
<dbReference type="eggNOG" id="COG3132">
    <property type="taxonomic scope" value="Bacteria"/>
</dbReference>
<dbReference type="AlphaFoldDB" id="E8WW58"/>
<dbReference type="OrthoDB" id="9784785at2"/>
<dbReference type="EMBL" id="CP002480">
    <property type="protein sequence ID" value="ADW67364.1"/>
    <property type="molecule type" value="Genomic_DNA"/>
</dbReference>
<comment type="similarity">
    <text evidence="1">Belongs to the UPF0502 family.</text>
</comment>
<dbReference type="Gene3D" id="1.10.10.10">
    <property type="entry name" value="Winged helix-like DNA-binding domain superfamily/Winged helix DNA-binding domain"/>
    <property type="match status" value="2"/>
</dbReference>
<dbReference type="HOGENOM" id="CLU_057831_1_0_0"/>
<sequence>MADALKLTPESLRVLGALMEKEMTTPENYPLSLNALIGACNQKTSREPVMEFTEDAVRGALDALEIHELISTAHDSRVPKYEHRIRTVLNLRRDETAVLCLLILRGPQTTGELRGRSDRMFSFDDTIQVQSTLDRLAARETPLVAVLPRQPGSSASRSAHLLGDVAQTYAAAAAPAAPNELSVLRERLAELELRVAALESMQHPAHEES</sequence>
<dbReference type="Proteomes" id="UP000000343">
    <property type="component" value="Chromosome"/>
</dbReference>
<dbReference type="PANTHER" id="PTHR38768:SF1">
    <property type="entry name" value="UPF0502 PROTEIN YCEH"/>
    <property type="match status" value="1"/>
</dbReference>
<dbReference type="KEGG" id="acm:AciX9_0292"/>
<dbReference type="SUPFAM" id="SSF46785">
    <property type="entry name" value="Winged helix' DNA-binding domain"/>
    <property type="match status" value="2"/>
</dbReference>
<dbReference type="InterPro" id="IPR007432">
    <property type="entry name" value="DUF480"/>
</dbReference>
<evidence type="ECO:0000256" key="1">
    <source>
        <dbReference type="HAMAP-Rule" id="MF_01584"/>
    </source>
</evidence>
<evidence type="ECO:0000313" key="2">
    <source>
        <dbReference type="EMBL" id="ADW67364.1"/>
    </source>
</evidence>
<accession>E8WW58</accession>
<dbReference type="HAMAP" id="MF_01584">
    <property type="entry name" value="UPF0502"/>
    <property type="match status" value="1"/>
</dbReference>
<reference evidence="3" key="1">
    <citation type="submission" date="2011-01" db="EMBL/GenBank/DDBJ databases">
        <title>Complete sequence of chromosome of Acidobacterium sp. MP5ACTX9.</title>
        <authorList>
            <consortium name="US DOE Joint Genome Institute"/>
            <person name="Lucas S."/>
            <person name="Copeland A."/>
            <person name="Lapidus A."/>
            <person name="Cheng J.-F."/>
            <person name="Goodwin L."/>
            <person name="Pitluck S."/>
            <person name="Teshima H."/>
            <person name="Detter J.C."/>
            <person name="Han C."/>
            <person name="Tapia R."/>
            <person name="Land M."/>
            <person name="Hauser L."/>
            <person name="Kyrpides N."/>
            <person name="Ivanova N."/>
            <person name="Ovchinnikova G."/>
            <person name="Pagani I."/>
            <person name="Rawat S.R."/>
            <person name="Mannisto M."/>
            <person name="Haggblom M.M."/>
            <person name="Woyke T."/>
        </authorList>
    </citation>
    <scope>NUCLEOTIDE SEQUENCE [LARGE SCALE GENOMIC DNA]</scope>
    <source>
        <strain evidence="3">MP5ACTX9</strain>
    </source>
</reference>
<dbReference type="Pfam" id="PF04337">
    <property type="entry name" value="DUF480"/>
    <property type="match status" value="1"/>
</dbReference>